<dbReference type="Proteomes" id="UP001314796">
    <property type="component" value="Unassembled WGS sequence"/>
</dbReference>
<accession>A0ABS2NM94</accession>
<feature type="compositionally biased region" description="Polar residues" evidence="1">
    <location>
        <begin position="118"/>
        <end position="136"/>
    </location>
</feature>
<feature type="transmembrane region" description="Helical" evidence="2">
    <location>
        <begin position="20"/>
        <end position="39"/>
    </location>
</feature>
<proteinExistence type="predicted"/>
<keyword evidence="2" id="KW-0472">Membrane</keyword>
<evidence type="ECO:0000256" key="1">
    <source>
        <dbReference type="SAM" id="MobiDB-lite"/>
    </source>
</evidence>
<keyword evidence="2" id="KW-1133">Transmembrane helix</keyword>
<keyword evidence="4" id="KW-1185">Reference proteome</keyword>
<feature type="region of interest" description="Disordered" evidence="1">
    <location>
        <begin position="107"/>
        <end position="136"/>
    </location>
</feature>
<dbReference type="InterPro" id="IPR014195">
    <property type="entry name" value="Spore_III_AG"/>
</dbReference>
<name>A0ABS2NM94_9FIRM</name>
<evidence type="ECO:0000313" key="4">
    <source>
        <dbReference type="Proteomes" id="UP001314796"/>
    </source>
</evidence>
<reference evidence="3 4" key="1">
    <citation type="submission" date="2021-01" db="EMBL/GenBank/DDBJ databases">
        <title>Genomic Encyclopedia of Type Strains, Phase IV (KMG-IV): sequencing the most valuable type-strain genomes for metagenomic binning, comparative biology and taxonomic classification.</title>
        <authorList>
            <person name="Goeker M."/>
        </authorList>
    </citation>
    <scope>NUCLEOTIDE SEQUENCE [LARGE SCALE GENOMIC DNA]</scope>
    <source>
        <strain evidence="3 4">DSM 25890</strain>
    </source>
</reference>
<evidence type="ECO:0000256" key="2">
    <source>
        <dbReference type="SAM" id="Phobius"/>
    </source>
</evidence>
<comment type="caution">
    <text evidence="3">The sequence shown here is derived from an EMBL/GenBank/DDBJ whole genome shotgun (WGS) entry which is preliminary data.</text>
</comment>
<sequence length="194" mass="21484">MEKWNEELKKLLSKKYVANLLVILAVAVMALIVSGDFFAKDSSTNRLERNPMGDTLVMQQVETKSEEELVENRLKKILEEMRGAGEVEVMVTFEMGAEIVPAINTVESKDTTEEKDSNGGTRTVNSENITTSTVITNDNAGNRPLVLKEIKPQVKGVIVVAEGADDPQVKARLYEAVKTVLQIPGHQVQVYPRN</sequence>
<organism evidence="3 4">
    <name type="scientific">Alkaliphilus hydrothermalis</name>
    <dbReference type="NCBI Taxonomy" id="1482730"/>
    <lineage>
        <taxon>Bacteria</taxon>
        <taxon>Bacillati</taxon>
        <taxon>Bacillota</taxon>
        <taxon>Clostridia</taxon>
        <taxon>Peptostreptococcales</taxon>
        <taxon>Natronincolaceae</taxon>
        <taxon>Alkaliphilus</taxon>
    </lineage>
</organism>
<dbReference type="RefSeq" id="WP_204400280.1">
    <property type="nucleotide sequence ID" value="NZ_JAFBEE010000002.1"/>
</dbReference>
<gene>
    <name evidence="3" type="ORF">JOC73_000510</name>
</gene>
<keyword evidence="2" id="KW-0812">Transmembrane</keyword>
<dbReference type="NCBIfam" id="TIGR02830">
    <property type="entry name" value="spore_III_AG"/>
    <property type="match status" value="1"/>
</dbReference>
<evidence type="ECO:0000313" key="3">
    <source>
        <dbReference type="EMBL" id="MBM7614001.1"/>
    </source>
</evidence>
<dbReference type="EMBL" id="JAFBEE010000002">
    <property type="protein sequence ID" value="MBM7614001.1"/>
    <property type="molecule type" value="Genomic_DNA"/>
</dbReference>
<protein>
    <submittedName>
        <fullName evidence="3">Stage III sporulation protein AG</fullName>
    </submittedName>
</protein>
<feature type="compositionally biased region" description="Basic and acidic residues" evidence="1">
    <location>
        <begin position="107"/>
        <end position="117"/>
    </location>
</feature>